<organism evidence="1 2">
    <name type="scientific">Chloropicon roscoffensis</name>
    <dbReference type="NCBI Taxonomy" id="1461544"/>
    <lineage>
        <taxon>Eukaryota</taxon>
        <taxon>Viridiplantae</taxon>
        <taxon>Chlorophyta</taxon>
        <taxon>Chloropicophyceae</taxon>
        <taxon>Chloropicales</taxon>
        <taxon>Chloropicaceae</taxon>
        <taxon>Chloropicon</taxon>
    </lineage>
</organism>
<dbReference type="AlphaFoldDB" id="A0AAX4P7U9"/>
<name>A0AAX4P7U9_9CHLO</name>
<dbReference type="InterPro" id="IPR055308">
    <property type="entry name" value="TEX47-like"/>
</dbReference>
<dbReference type="PANTHER" id="PTHR34035:SF1">
    <property type="entry name" value="TESTIS-EXPRESSED PROTEIN 47"/>
    <property type="match status" value="1"/>
</dbReference>
<protein>
    <submittedName>
        <fullName evidence="1">Uncharacterized protein</fullName>
    </submittedName>
</protein>
<dbReference type="EMBL" id="CP151505">
    <property type="protein sequence ID" value="WZN62072.1"/>
    <property type="molecule type" value="Genomic_DNA"/>
</dbReference>
<keyword evidence="2" id="KW-1185">Reference proteome</keyword>
<dbReference type="Proteomes" id="UP001472866">
    <property type="component" value="Chromosome 05"/>
</dbReference>
<reference evidence="1 2" key="1">
    <citation type="submission" date="2024-03" db="EMBL/GenBank/DDBJ databases">
        <title>Complete genome sequence of the green alga Chloropicon roscoffensis RCC1871.</title>
        <authorList>
            <person name="Lemieux C."/>
            <person name="Pombert J.-F."/>
            <person name="Otis C."/>
            <person name="Turmel M."/>
        </authorList>
    </citation>
    <scope>NUCLEOTIDE SEQUENCE [LARGE SCALE GENOMIC DNA]</scope>
    <source>
        <strain evidence="1 2">RCC1871</strain>
    </source>
</reference>
<accession>A0AAX4P7U9</accession>
<sequence>MEIIDDEEGSEVPRQSLLDVVLEKKQRQGRAKLEDRISILAKTNETQEDDEEVRDYFLDLFDLSSTDEETCTGITLVYPTACVIVVEAEQAVLWDFMKRLHSSELDNAPVNTLKILSSSEDISRRAFNMPYSAFLNEATAAATLIEDSEKLIATASAANISILQLAEKLNALPGNEAQELLSNLRSSFTTFPTQETFTAIIGADDTPSVDEFLSFFGKPVNITLDTDMAWPTPELLEAHL</sequence>
<gene>
    <name evidence="1" type="ORF">HKI87_05g36080</name>
</gene>
<evidence type="ECO:0000313" key="1">
    <source>
        <dbReference type="EMBL" id="WZN62072.1"/>
    </source>
</evidence>
<proteinExistence type="predicted"/>
<evidence type="ECO:0000313" key="2">
    <source>
        <dbReference type="Proteomes" id="UP001472866"/>
    </source>
</evidence>
<dbReference type="Pfam" id="PF24787">
    <property type="entry name" value="TEX47"/>
    <property type="match status" value="1"/>
</dbReference>
<dbReference type="PANTHER" id="PTHR34035">
    <property type="entry name" value="TESTIS-EXPRESSED PROTEIN 47"/>
    <property type="match status" value="1"/>
</dbReference>